<accession>M3XYH6</accession>
<reference evidence="2" key="1">
    <citation type="submission" date="2024-06" db="UniProtKB">
        <authorList>
            <consortium name="Ensembl"/>
        </authorList>
    </citation>
    <scope>IDENTIFICATION</scope>
</reference>
<organism evidence="2">
    <name type="scientific">Mustela putorius furo</name>
    <name type="common">European domestic ferret</name>
    <name type="synonym">Mustela furo</name>
    <dbReference type="NCBI Taxonomy" id="9669"/>
    <lineage>
        <taxon>Eukaryota</taxon>
        <taxon>Metazoa</taxon>
        <taxon>Chordata</taxon>
        <taxon>Craniata</taxon>
        <taxon>Vertebrata</taxon>
        <taxon>Euteleostomi</taxon>
        <taxon>Mammalia</taxon>
        <taxon>Eutheria</taxon>
        <taxon>Laurasiatheria</taxon>
        <taxon>Carnivora</taxon>
        <taxon>Caniformia</taxon>
        <taxon>Musteloidea</taxon>
        <taxon>Mustelidae</taxon>
        <taxon>Mustelinae</taxon>
        <taxon>Mustela</taxon>
    </lineage>
</organism>
<protein>
    <submittedName>
        <fullName evidence="2">Uncharacterized protein</fullName>
    </submittedName>
</protein>
<dbReference type="HOGENOM" id="CLU_1585944_0_0_1"/>
<name>M3XYH6_MUSPF</name>
<dbReference type="EMBL" id="AEYP01073299">
    <property type="status" value="NOT_ANNOTATED_CDS"/>
    <property type="molecule type" value="Genomic_DNA"/>
</dbReference>
<evidence type="ECO:0000313" key="2">
    <source>
        <dbReference type="Ensembl" id="ENSMPUP00000004127.1"/>
    </source>
</evidence>
<feature type="region of interest" description="Disordered" evidence="1">
    <location>
        <begin position="77"/>
        <end position="103"/>
    </location>
</feature>
<feature type="compositionally biased region" description="Pro residues" evidence="1">
    <location>
        <begin position="18"/>
        <end position="28"/>
    </location>
</feature>
<proteinExistence type="predicted"/>
<sequence>MGRDTERVERGRSGGAKLPPPRPVPVEQPPEGLFGGSRQSARLGGGRKPEEPARGRVRARPPARTYCRLRAATVADSLAAQGAPPPGPAPPWPRPIPQTLPGLQTLPGRRALTYAEHRRARVHCTGVISRSWVPARHPPLHSAGSLLESLNPFLPSAPPPFPHALSLK</sequence>
<dbReference type="AlphaFoldDB" id="M3XYH6"/>
<feature type="region of interest" description="Disordered" evidence="1">
    <location>
        <begin position="1"/>
        <end position="62"/>
    </location>
</feature>
<dbReference type="InParanoid" id="M3XYH6"/>
<dbReference type="Ensembl" id="ENSMPUT00000004200.1">
    <property type="protein sequence ID" value="ENSMPUP00000004127.1"/>
    <property type="gene ID" value="ENSMPUG00000004161.1"/>
</dbReference>
<feature type="compositionally biased region" description="Pro residues" evidence="1">
    <location>
        <begin position="83"/>
        <end position="98"/>
    </location>
</feature>
<evidence type="ECO:0000256" key="1">
    <source>
        <dbReference type="SAM" id="MobiDB-lite"/>
    </source>
</evidence>
<feature type="compositionally biased region" description="Basic and acidic residues" evidence="1">
    <location>
        <begin position="1"/>
        <end position="12"/>
    </location>
</feature>